<dbReference type="SUPFAM" id="SSF55257">
    <property type="entry name" value="RBP11-like subunits of RNA polymerase"/>
    <property type="match status" value="1"/>
</dbReference>
<comment type="subcellular location">
    <subcellularLocation>
        <location evidence="8">Plastid</location>
        <location evidence="8">Chloroplast</location>
    </subcellularLocation>
</comment>
<keyword evidence="4 8" id="KW-0808">Transferase</keyword>
<keyword evidence="5 8" id="KW-0548">Nucleotidyltransferase</keyword>
<dbReference type="SUPFAM" id="SSF47789">
    <property type="entry name" value="C-terminal domain of RNA polymerase alpha subunit"/>
    <property type="match status" value="1"/>
</dbReference>
<organism evidence="11">
    <name type="scientific">Cymbomonas tetramitiformis</name>
    <dbReference type="NCBI Taxonomy" id="36881"/>
    <lineage>
        <taxon>Eukaryota</taxon>
        <taxon>Viridiplantae</taxon>
        <taxon>Chlorophyta</taxon>
        <taxon>Pyramimonadophyceae</taxon>
        <taxon>Pyramimonadales</taxon>
        <taxon>Pyramimonadaceae</taxon>
        <taxon>Cymbomonas</taxon>
    </lineage>
</organism>
<dbReference type="GO" id="GO:0003677">
    <property type="term" value="F:DNA binding"/>
    <property type="evidence" value="ECO:0007669"/>
    <property type="project" value="UniProtKB-UniRule"/>
</dbReference>
<comment type="function">
    <text evidence="1 8">DNA-dependent RNA polymerase catalyzes the transcription of DNA into RNA using the four ribonucleoside triphosphates as substrates.</text>
</comment>
<dbReference type="Pfam" id="PF01193">
    <property type="entry name" value="RNA_pol_L"/>
    <property type="match status" value="1"/>
</dbReference>
<evidence type="ECO:0000256" key="8">
    <source>
        <dbReference type="HAMAP-Rule" id="MF_00059"/>
    </source>
</evidence>
<dbReference type="InterPro" id="IPR011260">
    <property type="entry name" value="RNAP_asu_C"/>
</dbReference>
<geneLocation type="chloroplast" evidence="11"/>
<name>A0A166QIF3_9CHLO</name>
<evidence type="ECO:0000256" key="3">
    <source>
        <dbReference type="ARBA" id="ARBA00022478"/>
    </source>
</evidence>
<keyword evidence="11" id="KW-0150">Chloroplast</keyword>
<reference evidence="11" key="1">
    <citation type="journal article" date="2016" name="Genome Announc.">
        <title>Complete Chloroplast Genome Sequence of Phagomixotrophic Green Alga Cymbomonas tetramitiformis.</title>
        <authorList>
            <person name="Satjarak A."/>
            <person name="Paasch A.E."/>
            <person name="Graham L.E."/>
            <person name="Kim E."/>
        </authorList>
    </citation>
    <scope>NUCLEOTIDE SEQUENCE</scope>
    <source>
        <strain evidence="11">PLY262</strain>
    </source>
</reference>
<keyword evidence="6 8" id="KW-0804">Transcription</keyword>
<feature type="region of interest" description="Disordered" evidence="9">
    <location>
        <begin position="184"/>
        <end position="215"/>
    </location>
</feature>
<dbReference type="Gene3D" id="3.30.1360.10">
    <property type="entry name" value="RNA polymerase, RBP11-like subunit"/>
    <property type="match status" value="1"/>
</dbReference>
<feature type="region of interest" description="Alpha N-terminal domain (alpha-NTD)" evidence="8">
    <location>
        <begin position="1"/>
        <end position="298"/>
    </location>
</feature>
<comment type="similarity">
    <text evidence="2 8">Belongs to the RNA polymerase alpha chain family.</text>
</comment>
<dbReference type="GO" id="GO:0000428">
    <property type="term" value="C:DNA-directed RNA polymerase complex"/>
    <property type="evidence" value="ECO:0007669"/>
    <property type="project" value="UniProtKB-KW"/>
</dbReference>
<keyword evidence="11" id="KW-0934">Plastid</keyword>
<dbReference type="RefSeq" id="YP_009252774.1">
    <property type="nucleotide sequence ID" value="NC_030169.1"/>
</dbReference>
<dbReference type="GO" id="GO:0009507">
    <property type="term" value="C:chloroplast"/>
    <property type="evidence" value="ECO:0007669"/>
    <property type="project" value="UniProtKB-SubCell"/>
</dbReference>
<evidence type="ECO:0000313" key="11">
    <source>
        <dbReference type="EMBL" id="ANA56908.1"/>
    </source>
</evidence>
<dbReference type="Gene3D" id="2.170.120.12">
    <property type="entry name" value="DNA-directed RNA polymerase, insert domain"/>
    <property type="match status" value="1"/>
</dbReference>
<dbReference type="GO" id="GO:0046983">
    <property type="term" value="F:protein dimerization activity"/>
    <property type="evidence" value="ECO:0007669"/>
    <property type="project" value="InterPro"/>
</dbReference>
<dbReference type="AlphaFoldDB" id="A0A166QIF3"/>
<dbReference type="InterPro" id="IPR036603">
    <property type="entry name" value="RBP11-like"/>
</dbReference>
<evidence type="ECO:0000259" key="10">
    <source>
        <dbReference type="SMART" id="SM00662"/>
    </source>
</evidence>
<dbReference type="InterPro" id="IPR011263">
    <property type="entry name" value="DNA-dir_RNA_pol_RpoA/D/Rpb3"/>
</dbReference>
<evidence type="ECO:0000256" key="5">
    <source>
        <dbReference type="ARBA" id="ARBA00022695"/>
    </source>
</evidence>
<dbReference type="Pfam" id="PF01000">
    <property type="entry name" value="RNA_pol_A_bac"/>
    <property type="match status" value="1"/>
</dbReference>
<evidence type="ECO:0000256" key="4">
    <source>
        <dbReference type="ARBA" id="ARBA00022679"/>
    </source>
</evidence>
<dbReference type="EMBL" id="KX013545">
    <property type="protein sequence ID" value="ANA56908.1"/>
    <property type="molecule type" value="Genomic_DNA"/>
</dbReference>
<feature type="domain" description="DNA-directed RNA polymerase RpoA/D/Rpb3-type" evidence="10">
    <location>
        <begin position="36"/>
        <end position="285"/>
    </location>
</feature>
<dbReference type="InterPro" id="IPR011262">
    <property type="entry name" value="DNA-dir_RNA_pol_insert"/>
</dbReference>
<dbReference type="CDD" id="cd06928">
    <property type="entry name" value="RNAP_alpha_NTD"/>
    <property type="match status" value="1"/>
</dbReference>
<dbReference type="HAMAP" id="MF_00059">
    <property type="entry name" value="RNApol_bact_RpoA"/>
    <property type="match status" value="1"/>
</dbReference>
<dbReference type="GeneID" id="27908613"/>
<protein>
    <recommendedName>
        <fullName evidence="8">DNA-directed RNA polymerase subunit alpha</fullName>
        <shortName evidence="8">PEP</shortName>
        <ecNumber evidence="8">2.7.7.6</ecNumber>
    </recommendedName>
    <alternativeName>
        <fullName evidence="8">Plastid-encoded RNA polymerase subunit alpha</fullName>
        <shortName evidence="8">RNA polymerase subunit alpha</shortName>
    </alternativeName>
</protein>
<evidence type="ECO:0000256" key="9">
    <source>
        <dbReference type="SAM" id="MobiDB-lite"/>
    </source>
</evidence>
<evidence type="ECO:0000256" key="1">
    <source>
        <dbReference type="ARBA" id="ARBA00004026"/>
    </source>
</evidence>
<keyword evidence="3 8" id="KW-0240">DNA-directed RNA polymerase</keyword>
<dbReference type="InterPro" id="IPR011773">
    <property type="entry name" value="DNA-dir_RpoA"/>
</dbReference>
<gene>
    <name evidence="8 11" type="primary">rpoA</name>
</gene>
<dbReference type="InterPro" id="IPR036643">
    <property type="entry name" value="RNApol_insert_sf"/>
</dbReference>
<sequence>MVVVLQRKDEFRNSNTMNSIKLKLLDFRIEEKCLHYGRFSLGPFNIGQGITVGNSLRRTLISDLPGIAITSVDIRNPVIDHEFSSILGIRESVLEILLNLKEISFIQEGPEKEVSGIINITGSKKITAKDILLPSDSKIRVVDPDQYIATTIDPNIHIELTLTIEQGKGYKCFEDSKPSCGLPSSKAAHPAGVDSSKAALEGWGPGGGNPPPAKKLPIDAIFRPVKKVNFVVEEDNSLSSDNLNKEQIMLEVWTNGSIHPQNALENAANILVHLFSDWSVNLTESFSQNNVTISEDLEDNLTESFSEDLEKDQGKPTALAPENMNNFISSNYEEILIEDLKLSVRSYNCLKRSQIHTVSDLLNYSKENLLEIKNFGLKSADEIIEALQTHLGVCLPKN</sequence>
<proteinExistence type="inferred from homology"/>
<feature type="region of interest" description="Alpha C-terminal domain (alpha-CTD)" evidence="8">
    <location>
        <begin position="324"/>
        <end position="398"/>
    </location>
</feature>
<dbReference type="Gene3D" id="1.10.150.20">
    <property type="entry name" value="5' to 3' exonuclease, C-terminal subdomain"/>
    <property type="match status" value="1"/>
</dbReference>
<dbReference type="GO" id="GO:0003899">
    <property type="term" value="F:DNA-directed RNA polymerase activity"/>
    <property type="evidence" value="ECO:0007669"/>
    <property type="project" value="UniProtKB-UniRule"/>
</dbReference>
<comment type="subunit">
    <text evidence="8">In plastids the minimal PEP RNA polymerase catalytic core is composed of four subunits: alpha, beta, beta', and beta''. When a (nuclear-encoded) sigma factor is associated with the core the holoenzyme is formed, which can initiate transcription.</text>
</comment>
<evidence type="ECO:0000256" key="2">
    <source>
        <dbReference type="ARBA" id="ARBA00007123"/>
    </source>
</evidence>
<evidence type="ECO:0000256" key="6">
    <source>
        <dbReference type="ARBA" id="ARBA00023163"/>
    </source>
</evidence>
<evidence type="ECO:0000256" key="7">
    <source>
        <dbReference type="ARBA" id="ARBA00048552"/>
    </source>
</evidence>
<dbReference type="SMART" id="SM00662">
    <property type="entry name" value="RPOLD"/>
    <property type="match status" value="1"/>
</dbReference>
<dbReference type="Pfam" id="PF03118">
    <property type="entry name" value="RNA_pol_A_CTD"/>
    <property type="match status" value="1"/>
</dbReference>
<accession>A0A166QIF3</accession>
<dbReference type="GO" id="GO:0006351">
    <property type="term" value="P:DNA-templated transcription"/>
    <property type="evidence" value="ECO:0007669"/>
    <property type="project" value="UniProtKB-UniRule"/>
</dbReference>
<comment type="domain">
    <text evidence="8">The N-terminal domain is essential for RNAP assembly and basal transcription, whereas the C-terminal domain is involved in interaction with transcriptional regulators and with upstream promoter elements.</text>
</comment>
<dbReference type="SUPFAM" id="SSF56553">
    <property type="entry name" value="Insert subdomain of RNA polymerase alpha subunit"/>
    <property type="match status" value="1"/>
</dbReference>
<dbReference type="EC" id="2.7.7.6" evidence="8"/>
<comment type="catalytic activity">
    <reaction evidence="7 8">
        <text>RNA(n) + a ribonucleoside 5'-triphosphate = RNA(n+1) + diphosphate</text>
        <dbReference type="Rhea" id="RHEA:21248"/>
        <dbReference type="Rhea" id="RHEA-COMP:14527"/>
        <dbReference type="Rhea" id="RHEA-COMP:17342"/>
        <dbReference type="ChEBI" id="CHEBI:33019"/>
        <dbReference type="ChEBI" id="CHEBI:61557"/>
        <dbReference type="ChEBI" id="CHEBI:140395"/>
        <dbReference type="EC" id="2.7.7.6"/>
    </reaction>
</comment>